<dbReference type="InterPro" id="IPR011033">
    <property type="entry name" value="PRC_barrel-like_sf"/>
</dbReference>
<dbReference type="Proteomes" id="UP001219605">
    <property type="component" value="Chromosome"/>
</dbReference>
<gene>
    <name evidence="1" type="ORF">PVK37_20070</name>
</gene>
<dbReference type="RefSeq" id="WP_275029089.1">
    <property type="nucleotide sequence ID" value="NZ_CP118615.1"/>
</dbReference>
<reference evidence="1 2" key="1">
    <citation type="submission" date="2023-02" db="EMBL/GenBank/DDBJ databases">
        <authorList>
            <person name="Mo P."/>
        </authorList>
    </citation>
    <scope>NUCLEOTIDE SEQUENCE [LARGE SCALE GENOMIC DNA]</scope>
    <source>
        <strain evidence="1 2">HUAS 3</strain>
    </source>
</reference>
<sequence length="98" mass="10975">MPAEVTRVSDLLGVPVTGPDGRELGRIVDVVAEPDDRGRLRLTAVLVARGPWGRLLGYERDQVSGPWLIEVAARWIVRRRVSRVAWSDLPPTVRRLAR</sequence>
<evidence type="ECO:0000313" key="2">
    <source>
        <dbReference type="Proteomes" id="UP001219605"/>
    </source>
</evidence>
<proteinExistence type="predicted"/>
<dbReference type="Gene3D" id="2.30.30.240">
    <property type="entry name" value="PRC-barrel domain"/>
    <property type="match status" value="1"/>
</dbReference>
<dbReference type="SUPFAM" id="SSF50346">
    <property type="entry name" value="PRC-barrel domain"/>
    <property type="match status" value="1"/>
</dbReference>
<evidence type="ECO:0000313" key="1">
    <source>
        <dbReference type="EMBL" id="WDZ82763.1"/>
    </source>
</evidence>
<protein>
    <submittedName>
        <fullName evidence="1">PRC-barrel domain-containing protein</fullName>
    </submittedName>
</protein>
<keyword evidence="2" id="KW-1185">Reference proteome</keyword>
<dbReference type="EMBL" id="CP118615">
    <property type="protein sequence ID" value="WDZ82763.1"/>
    <property type="molecule type" value="Genomic_DNA"/>
</dbReference>
<name>A0ABY7ZKY4_9ACTN</name>
<organism evidence="1 2">
    <name type="scientific">Micromonospora cathayae</name>
    <dbReference type="NCBI Taxonomy" id="3028804"/>
    <lineage>
        <taxon>Bacteria</taxon>
        <taxon>Bacillati</taxon>
        <taxon>Actinomycetota</taxon>
        <taxon>Actinomycetes</taxon>
        <taxon>Micromonosporales</taxon>
        <taxon>Micromonosporaceae</taxon>
        <taxon>Micromonospora</taxon>
    </lineage>
</organism>
<accession>A0ABY7ZKY4</accession>